<dbReference type="Gene3D" id="3.40.710.10">
    <property type="entry name" value="DD-peptidase/beta-lactamase superfamily"/>
    <property type="match status" value="1"/>
</dbReference>
<evidence type="ECO:0000256" key="26">
    <source>
        <dbReference type="ARBA" id="ARBA00060592"/>
    </source>
</evidence>
<keyword evidence="12" id="KW-0808">Transferase</keyword>
<evidence type="ECO:0000256" key="17">
    <source>
        <dbReference type="ARBA" id="ARBA00022984"/>
    </source>
</evidence>
<dbReference type="GO" id="GO:0046677">
    <property type="term" value="P:response to antibiotic"/>
    <property type="evidence" value="ECO:0007669"/>
    <property type="project" value="UniProtKB-KW"/>
</dbReference>
<dbReference type="SUPFAM" id="SSF53955">
    <property type="entry name" value="Lysozyme-like"/>
    <property type="match status" value="1"/>
</dbReference>
<dbReference type="Proteomes" id="UP000824072">
    <property type="component" value="Unassembled WGS sequence"/>
</dbReference>
<protein>
    <recommendedName>
        <fullName evidence="7">Penicillin-binding protein 1A</fullName>
        <ecNumber evidence="24">2.4.99.28</ecNumber>
        <ecNumber evidence="6">3.4.16.4</ecNumber>
    </recommendedName>
</protein>
<dbReference type="GO" id="GO:0009252">
    <property type="term" value="P:peptidoglycan biosynthetic process"/>
    <property type="evidence" value="ECO:0007669"/>
    <property type="project" value="UniProtKB-KW"/>
</dbReference>
<dbReference type="GO" id="GO:0030288">
    <property type="term" value="C:outer membrane-bounded periplasmic space"/>
    <property type="evidence" value="ECO:0007669"/>
    <property type="project" value="TreeGrafter"/>
</dbReference>
<dbReference type="InterPro" id="IPR001264">
    <property type="entry name" value="Glyco_trans_51"/>
</dbReference>
<keyword evidence="19 28" id="KW-0472">Membrane</keyword>
<feature type="transmembrane region" description="Helical" evidence="28">
    <location>
        <begin position="12"/>
        <end position="30"/>
    </location>
</feature>
<dbReference type="PANTHER" id="PTHR32282">
    <property type="entry name" value="BINDING PROTEIN TRANSPEPTIDASE, PUTATIVE-RELATED"/>
    <property type="match status" value="1"/>
</dbReference>
<keyword evidence="20" id="KW-0046">Antibiotic resistance</keyword>
<dbReference type="GO" id="GO:0006508">
    <property type="term" value="P:proteolysis"/>
    <property type="evidence" value="ECO:0007669"/>
    <property type="project" value="UniProtKB-KW"/>
</dbReference>
<evidence type="ECO:0000256" key="1">
    <source>
        <dbReference type="ARBA" id="ARBA00002624"/>
    </source>
</evidence>
<keyword evidence="18 28" id="KW-1133">Transmembrane helix</keyword>
<keyword evidence="11" id="KW-0328">Glycosyltransferase</keyword>
<reference evidence="31" key="2">
    <citation type="journal article" date="2021" name="PeerJ">
        <title>Extensive microbial diversity within the chicken gut microbiome revealed by metagenomics and culture.</title>
        <authorList>
            <person name="Gilroy R."/>
            <person name="Ravi A."/>
            <person name="Getino M."/>
            <person name="Pursley I."/>
            <person name="Horton D.L."/>
            <person name="Alikhan N.F."/>
            <person name="Baker D."/>
            <person name="Gharbi K."/>
            <person name="Hall N."/>
            <person name="Watson M."/>
            <person name="Adriaenssens E.M."/>
            <person name="Foster-Nyarko E."/>
            <person name="Jarju S."/>
            <person name="Secka A."/>
            <person name="Antonio M."/>
            <person name="Oren A."/>
            <person name="Chaudhuri R.R."/>
            <person name="La Ragione R."/>
            <person name="Hildebrand F."/>
            <person name="Pallen M.J."/>
        </authorList>
    </citation>
    <scope>NUCLEOTIDE SEQUENCE</scope>
    <source>
        <strain evidence="31">ChiHcec3-11533</strain>
    </source>
</reference>
<evidence type="ECO:0000256" key="10">
    <source>
        <dbReference type="ARBA" id="ARBA00022670"/>
    </source>
</evidence>
<dbReference type="InterPro" id="IPR023346">
    <property type="entry name" value="Lysozyme-like_dom_sf"/>
</dbReference>
<proteinExistence type="inferred from homology"/>
<dbReference type="EC" id="2.4.99.28" evidence="24"/>
<evidence type="ECO:0000256" key="16">
    <source>
        <dbReference type="ARBA" id="ARBA00022968"/>
    </source>
</evidence>
<evidence type="ECO:0000256" key="12">
    <source>
        <dbReference type="ARBA" id="ARBA00022679"/>
    </source>
</evidence>
<keyword evidence="17" id="KW-0573">Peptidoglycan synthesis</keyword>
<keyword evidence="22" id="KW-0961">Cell wall biogenesis/degradation</keyword>
<evidence type="ECO:0000256" key="13">
    <source>
        <dbReference type="ARBA" id="ARBA00022692"/>
    </source>
</evidence>
<comment type="function">
    <text evidence="1">Cell wall formation. Synthesis of cross-linked peptidoglycan from the lipid intermediates. The enzyme has a penicillin-insensitive transglycosylase N-terminal domain (formation of linear glycan strands) and a penicillin-sensitive transpeptidase C-terminal domain (cross-linking of the peptide subunits).</text>
</comment>
<dbReference type="GO" id="GO:0008360">
    <property type="term" value="P:regulation of cell shape"/>
    <property type="evidence" value="ECO:0007669"/>
    <property type="project" value="UniProtKB-KW"/>
</dbReference>
<evidence type="ECO:0000256" key="3">
    <source>
        <dbReference type="ARBA" id="ARBA00004752"/>
    </source>
</evidence>
<evidence type="ECO:0000256" key="24">
    <source>
        <dbReference type="ARBA" id="ARBA00044770"/>
    </source>
</evidence>
<evidence type="ECO:0000256" key="2">
    <source>
        <dbReference type="ARBA" id="ARBA00004401"/>
    </source>
</evidence>
<name>A0A9D1IBS4_9FIRM</name>
<evidence type="ECO:0000259" key="30">
    <source>
        <dbReference type="Pfam" id="PF00912"/>
    </source>
</evidence>
<dbReference type="Gene3D" id="1.10.3810.10">
    <property type="entry name" value="Biosynthetic peptidoglycan transglycosylase-like"/>
    <property type="match status" value="1"/>
</dbReference>
<keyword evidence="14" id="KW-0378">Hydrolase</keyword>
<evidence type="ECO:0000256" key="18">
    <source>
        <dbReference type="ARBA" id="ARBA00022989"/>
    </source>
</evidence>
<evidence type="ECO:0000313" key="31">
    <source>
        <dbReference type="EMBL" id="HIU34098.1"/>
    </source>
</evidence>
<comment type="similarity">
    <text evidence="4">In the C-terminal section; belongs to the transpeptidase family.</text>
</comment>
<dbReference type="EMBL" id="DVMU01000133">
    <property type="protein sequence ID" value="HIU34098.1"/>
    <property type="molecule type" value="Genomic_DNA"/>
</dbReference>
<organism evidence="31 32">
    <name type="scientific">Candidatus Pullichristensenella excrementigallinarum</name>
    <dbReference type="NCBI Taxonomy" id="2840907"/>
    <lineage>
        <taxon>Bacteria</taxon>
        <taxon>Bacillati</taxon>
        <taxon>Bacillota</taxon>
        <taxon>Clostridia</taxon>
        <taxon>Candidatus Pullichristensenella</taxon>
    </lineage>
</organism>
<comment type="pathway">
    <text evidence="26">Glycan biosynthesis.</text>
</comment>
<keyword evidence="10" id="KW-0645">Protease</keyword>
<comment type="caution">
    <text evidence="31">The sequence shown here is derived from an EMBL/GenBank/DDBJ whole genome shotgun (WGS) entry which is preliminary data.</text>
</comment>
<dbReference type="GO" id="GO:0008658">
    <property type="term" value="F:penicillin binding"/>
    <property type="evidence" value="ECO:0007669"/>
    <property type="project" value="InterPro"/>
</dbReference>
<evidence type="ECO:0000256" key="21">
    <source>
        <dbReference type="ARBA" id="ARBA00023268"/>
    </source>
</evidence>
<dbReference type="SUPFAM" id="SSF56601">
    <property type="entry name" value="beta-lactamase/transpeptidase-like"/>
    <property type="match status" value="1"/>
</dbReference>
<keyword evidence="9" id="KW-0121">Carboxypeptidase</keyword>
<comment type="catalytic activity">
    <reaction evidence="25">
        <text>[GlcNAc-(1-&gt;4)-Mur2Ac(oyl-L-Ala-gamma-D-Glu-L-Lys-D-Ala-D-Ala)](n)-di-trans,octa-cis-undecaprenyl diphosphate + beta-D-GlcNAc-(1-&gt;4)-Mur2Ac(oyl-L-Ala-gamma-D-Glu-L-Lys-D-Ala-D-Ala)-di-trans,octa-cis-undecaprenyl diphosphate = [GlcNAc-(1-&gt;4)-Mur2Ac(oyl-L-Ala-gamma-D-Glu-L-Lys-D-Ala-D-Ala)](n+1)-di-trans,octa-cis-undecaprenyl diphosphate + di-trans,octa-cis-undecaprenyl diphosphate + H(+)</text>
        <dbReference type="Rhea" id="RHEA:23708"/>
        <dbReference type="Rhea" id="RHEA-COMP:9602"/>
        <dbReference type="Rhea" id="RHEA-COMP:9603"/>
        <dbReference type="ChEBI" id="CHEBI:15378"/>
        <dbReference type="ChEBI" id="CHEBI:58405"/>
        <dbReference type="ChEBI" id="CHEBI:60033"/>
        <dbReference type="ChEBI" id="CHEBI:78435"/>
        <dbReference type="EC" id="2.4.99.28"/>
    </reaction>
</comment>
<evidence type="ECO:0000256" key="9">
    <source>
        <dbReference type="ARBA" id="ARBA00022645"/>
    </source>
</evidence>
<comment type="similarity">
    <text evidence="5">In the N-terminal section; belongs to the glycosyltransferase 51 family.</text>
</comment>
<dbReference type="NCBIfam" id="TIGR02074">
    <property type="entry name" value="PBP_1a_fam"/>
    <property type="match status" value="1"/>
</dbReference>
<feature type="region of interest" description="Disordered" evidence="27">
    <location>
        <begin position="781"/>
        <end position="800"/>
    </location>
</feature>
<keyword evidence="16" id="KW-0735">Signal-anchor</keyword>
<keyword evidence="13 28" id="KW-0812">Transmembrane</keyword>
<evidence type="ECO:0000256" key="19">
    <source>
        <dbReference type="ARBA" id="ARBA00023136"/>
    </source>
</evidence>
<dbReference type="InterPro" id="IPR001460">
    <property type="entry name" value="PCN-bd_Tpept"/>
</dbReference>
<evidence type="ECO:0000313" key="32">
    <source>
        <dbReference type="Proteomes" id="UP000824072"/>
    </source>
</evidence>
<dbReference type="PANTHER" id="PTHR32282:SF11">
    <property type="entry name" value="PENICILLIN-BINDING PROTEIN 1B"/>
    <property type="match status" value="1"/>
</dbReference>
<evidence type="ECO:0000256" key="15">
    <source>
        <dbReference type="ARBA" id="ARBA00022960"/>
    </source>
</evidence>
<feature type="domain" description="Penicillin-binding protein transpeptidase" evidence="29">
    <location>
        <begin position="328"/>
        <end position="576"/>
    </location>
</feature>
<dbReference type="GO" id="GO:0008955">
    <property type="term" value="F:peptidoglycan glycosyltransferase activity"/>
    <property type="evidence" value="ECO:0007669"/>
    <property type="project" value="UniProtKB-EC"/>
</dbReference>
<evidence type="ECO:0000256" key="22">
    <source>
        <dbReference type="ARBA" id="ARBA00023316"/>
    </source>
</evidence>
<keyword evidence="15" id="KW-0133">Cell shape</keyword>
<dbReference type="AlphaFoldDB" id="A0A9D1IBS4"/>
<evidence type="ECO:0000256" key="5">
    <source>
        <dbReference type="ARBA" id="ARBA00007739"/>
    </source>
</evidence>
<keyword evidence="8" id="KW-1003">Cell membrane</keyword>
<feature type="compositionally biased region" description="Acidic residues" evidence="27">
    <location>
        <begin position="781"/>
        <end position="794"/>
    </location>
</feature>
<comment type="pathway">
    <text evidence="3">Cell wall biogenesis; peptidoglycan biosynthesis.</text>
</comment>
<evidence type="ECO:0000256" key="20">
    <source>
        <dbReference type="ARBA" id="ARBA00023251"/>
    </source>
</evidence>
<comment type="subcellular location">
    <subcellularLocation>
        <location evidence="2">Cell membrane</location>
        <topology evidence="2">Single-pass type II membrane protein</topology>
    </subcellularLocation>
</comment>
<dbReference type="Pfam" id="PF00905">
    <property type="entry name" value="Transpeptidase"/>
    <property type="match status" value="1"/>
</dbReference>
<evidence type="ECO:0000256" key="25">
    <source>
        <dbReference type="ARBA" id="ARBA00049902"/>
    </source>
</evidence>
<evidence type="ECO:0000256" key="28">
    <source>
        <dbReference type="SAM" id="Phobius"/>
    </source>
</evidence>
<evidence type="ECO:0000256" key="8">
    <source>
        <dbReference type="ARBA" id="ARBA00022475"/>
    </source>
</evidence>
<evidence type="ECO:0000256" key="27">
    <source>
        <dbReference type="SAM" id="MobiDB-lite"/>
    </source>
</evidence>
<dbReference type="InterPro" id="IPR050396">
    <property type="entry name" value="Glycosyltr_51/Transpeptidase"/>
</dbReference>
<dbReference type="GO" id="GO:0005886">
    <property type="term" value="C:plasma membrane"/>
    <property type="evidence" value="ECO:0007669"/>
    <property type="project" value="UniProtKB-SubCell"/>
</dbReference>
<evidence type="ECO:0000256" key="6">
    <source>
        <dbReference type="ARBA" id="ARBA00012448"/>
    </source>
</evidence>
<evidence type="ECO:0000259" key="29">
    <source>
        <dbReference type="Pfam" id="PF00905"/>
    </source>
</evidence>
<evidence type="ECO:0000256" key="14">
    <source>
        <dbReference type="ARBA" id="ARBA00022801"/>
    </source>
</evidence>
<dbReference type="FunFam" id="1.10.3810.10:FF:000001">
    <property type="entry name" value="Penicillin-binding protein 1A"/>
    <property type="match status" value="1"/>
</dbReference>
<evidence type="ECO:0000256" key="11">
    <source>
        <dbReference type="ARBA" id="ARBA00022676"/>
    </source>
</evidence>
<dbReference type="GO" id="GO:0009002">
    <property type="term" value="F:serine-type D-Ala-D-Ala carboxypeptidase activity"/>
    <property type="evidence" value="ECO:0007669"/>
    <property type="project" value="UniProtKB-EC"/>
</dbReference>
<dbReference type="EC" id="3.4.16.4" evidence="6"/>
<keyword evidence="21" id="KW-0511">Multifunctional enzyme</keyword>
<feature type="domain" description="Glycosyl transferase family 51" evidence="30">
    <location>
        <begin position="62"/>
        <end position="232"/>
    </location>
</feature>
<sequence>MRKKRLSRKAKWWIFAAILGALILLLIWELDLPNWQKLDLDRLNNLAQSTVVYASDVESVGNLYGGENRVLVSIEEIPLHVQQAFIAAEDLRFYEHNGVDVVRIFGALWHDIKTMSLQQGASTITQQLIKLTHLTSDKTLSRKVQEAFLAMQLEKELSKEEILECYLNVVYFGNGAYGIESASKAYFGKSVSDLTLEQGALLAGIIKAPSNYAPHLEPENALERRNMILDTMAEAGFIDSEEAERAKATPLEIVEQEEPVGEFGWYMDAVMLEAQDALNISAEQLLSGGYHIYTALDPDVQKAAETLFQDGANFPDPAEDGTPAQAAMAAMDVRNGEIVALIGGRSYDVRLGLNRATSIQRQPGSAVKPVSTYAAAMETGNYLPTSFVSDEKREFAGGYSPGNASGKYYGIVTLREALSRSLNVATVDLADRLGIPAIREQMEKFGLPLSDADQNLALSLGSMTDGVSPVQLLSAYGALANQGMRSEAHLIREIRDASGEIVYRADAAKRRALSAEAAYLVTDMLRTAAETGSAKALSGVNADVAAKTGTVGMEGSGNRDAWTVAYTPKLAVAVWMGFDQPDASHKLPDWAGGSSYPAQLCAKFFSGIDGKWLQGAFHRPSGLREALVDALSLEQDHAVFLADTRTPAEYVETELFHLDDVPQTVSGLWDAPESVQDLQLASRDGEIPVLQFTSRDANAEYLLLRKTGTQTEWIATLQGAAGEKLEYADLDADLSDSHSYSVLPRHKLLYEYGTLLTGKESDAVQYNPSGVLNRVASWLEGEEEPTEPEVEIEEGQSLFG</sequence>
<accession>A0A9D1IBS4</accession>
<gene>
    <name evidence="31" type="ORF">IAB02_05995</name>
</gene>
<evidence type="ECO:0000256" key="7">
    <source>
        <dbReference type="ARBA" id="ARBA00018638"/>
    </source>
</evidence>
<evidence type="ECO:0000256" key="23">
    <source>
        <dbReference type="ARBA" id="ARBA00034000"/>
    </source>
</evidence>
<reference evidence="31" key="1">
    <citation type="submission" date="2020-10" db="EMBL/GenBank/DDBJ databases">
        <authorList>
            <person name="Gilroy R."/>
        </authorList>
    </citation>
    <scope>NUCLEOTIDE SEQUENCE</scope>
    <source>
        <strain evidence="31">ChiHcec3-11533</strain>
    </source>
</reference>
<comment type="catalytic activity">
    <reaction evidence="23">
        <text>Preferential cleavage: (Ac)2-L-Lys-D-Ala-|-D-Ala. Also transpeptidation of peptidyl-alanyl moieties that are N-acyl substituents of D-alanine.</text>
        <dbReference type="EC" id="3.4.16.4"/>
    </reaction>
</comment>
<dbReference type="InterPro" id="IPR012338">
    <property type="entry name" value="Beta-lactam/transpept-like"/>
</dbReference>
<evidence type="ECO:0000256" key="4">
    <source>
        <dbReference type="ARBA" id="ARBA00007090"/>
    </source>
</evidence>
<dbReference type="GO" id="GO:0071555">
    <property type="term" value="P:cell wall organization"/>
    <property type="evidence" value="ECO:0007669"/>
    <property type="project" value="UniProtKB-KW"/>
</dbReference>
<dbReference type="InterPro" id="IPR036950">
    <property type="entry name" value="PBP_transglycosylase"/>
</dbReference>
<dbReference type="Pfam" id="PF00912">
    <property type="entry name" value="Transgly"/>
    <property type="match status" value="1"/>
</dbReference>